<evidence type="ECO:0000313" key="3">
    <source>
        <dbReference type="Proteomes" id="UP000177107"/>
    </source>
</evidence>
<reference evidence="2 3" key="1">
    <citation type="journal article" date="2016" name="Nat. Commun.">
        <title>Thousands of microbial genomes shed light on interconnected biogeochemical processes in an aquifer system.</title>
        <authorList>
            <person name="Anantharaman K."/>
            <person name="Brown C.T."/>
            <person name="Hug L.A."/>
            <person name="Sharon I."/>
            <person name="Castelle C.J."/>
            <person name="Probst A.J."/>
            <person name="Thomas B.C."/>
            <person name="Singh A."/>
            <person name="Wilkins M.J."/>
            <person name="Karaoz U."/>
            <person name="Brodie E.L."/>
            <person name="Williams K.H."/>
            <person name="Hubbard S.S."/>
            <person name="Banfield J.F."/>
        </authorList>
    </citation>
    <scope>NUCLEOTIDE SEQUENCE [LARGE SCALE GENOMIC DNA]</scope>
</reference>
<gene>
    <name evidence="2" type="ORF">A3C95_00105</name>
</gene>
<dbReference type="AlphaFoldDB" id="A0A1F6E1Z9"/>
<evidence type="ECO:0000313" key="2">
    <source>
        <dbReference type="EMBL" id="OGG67734.1"/>
    </source>
</evidence>
<sequence length="182" mass="19215">MEVLPPRTGAAAQAAARQVPREREKRAVKGMALTLMAAAAAAVTVVRQRQELMEQATATAVKEATALQGQVGAQEDLRTQTRETRVPWAAAVAVVQAPARFLVRLLQAARAAATRRLTLRTARAAEEGAVLARPRTSVGTAAPVALMAAEVVVVEREEAQAAPVARVGRASSSSPILRRVQD</sequence>
<evidence type="ECO:0000256" key="1">
    <source>
        <dbReference type="SAM" id="MobiDB-lite"/>
    </source>
</evidence>
<dbReference type="Proteomes" id="UP000177107">
    <property type="component" value="Unassembled WGS sequence"/>
</dbReference>
<dbReference type="EMBL" id="MFLM01000027">
    <property type="protein sequence ID" value="OGG67734.1"/>
    <property type="molecule type" value="Genomic_DNA"/>
</dbReference>
<feature type="region of interest" description="Disordered" evidence="1">
    <location>
        <begin position="1"/>
        <end position="23"/>
    </location>
</feature>
<protein>
    <submittedName>
        <fullName evidence="2">Uncharacterized protein</fullName>
    </submittedName>
</protein>
<accession>A0A1F6E1Z9</accession>
<name>A0A1F6E1Z9_9BACT</name>
<comment type="caution">
    <text evidence="2">The sequence shown here is derived from an EMBL/GenBank/DDBJ whole genome shotgun (WGS) entry which is preliminary data.</text>
</comment>
<proteinExistence type="predicted"/>
<organism evidence="2 3">
    <name type="scientific">Candidatus Kaiserbacteria bacterium RIFCSPHIGHO2_02_FULL_56_30</name>
    <dbReference type="NCBI Taxonomy" id="1798499"/>
    <lineage>
        <taxon>Bacteria</taxon>
        <taxon>Candidatus Kaiseribacteriota</taxon>
    </lineage>
</organism>